<dbReference type="EMBL" id="HBFC01020783">
    <property type="protein sequence ID" value="CAD8709763.1"/>
    <property type="molecule type" value="Transcribed_RNA"/>
</dbReference>
<protein>
    <recommendedName>
        <fullName evidence="3">START domain-containing protein</fullName>
    </recommendedName>
</protein>
<dbReference type="AlphaFoldDB" id="A0A7S0SKP8"/>
<feature type="region of interest" description="Disordered" evidence="1">
    <location>
        <begin position="1"/>
        <end position="27"/>
    </location>
</feature>
<evidence type="ECO:0000313" key="2">
    <source>
        <dbReference type="EMBL" id="CAD8709763.1"/>
    </source>
</evidence>
<gene>
    <name evidence="2" type="ORF">MANT1106_LOCUS12449</name>
</gene>
<dbReference type="InterPro" id="IPR023393">
    <property type="entry name" value="START-like_dom_sf"/>
</dbReference>
<evidence type="ECO:0008006" key="3">
    <source>
        <dbReference type="Google" id="ProtNLM"/>
    </source>
</evidence>
<name>A0A7S0SKP8_9CHLO</name>
<organism evidence="2">
    <name type="scientific">Mantoniella antarctica</name>
    <dbReference type="NCBI Taxonomy" id="81844"/>
    <lineage>
        <taxon>Eukaryota</taxon>
        <taxon>Viridiplantae</taxon>
        <taxon>Chlorophyta</taxon>
        <taxon>Mamiellophyceae</taxon>
        <taxon>Mamiellales</taxon>
        <taxon>Mamiellaceae</taxon>
        <taxon>Mantoniella</taxon>
    </lineage>
</organism>
<dbReference type="Gene3D" id="3.30.530.20">
    <property type="match status" value="1"/>
</dbReference>
<sequence length="396" mass="42623">MAASAAAARACAPPSSGPRCNPASSKPKALSAAVGVAAVARRARASARATVAPHPRRGAVKVSAVSQAERGPLSDEEKAELSLLDHTDALKQVRRNSVGVQEILDEYGEEFTPSGIRFLQQKREFWQGQEDNYQRWYAPKQYGNVMSEFTGKIDVAASPEVCFSLWNDLSAVMTFVPGMEKAVRMADRDYVECVLFYQFADSRTHPVEELRFMAHIAEFEENRSIHYQSTDGFPCGVVVALEPGAEGAGSTSVSLEFYCHFPYDLARTEGVMKVAMDVEEKIADCLQSFAELALAATATHDLAANNERNTAPGASAEHAADAEVYAAAVAANDVLIIEAGLLPSGAGLVDADGREIERGEEMVVSSSALQAAAAEFEARVGRAPFMVELVKQLNKQ</sequence>
<reference evidence="2" key="1">
    <citation type="submission" date="2021-01" db="EMBL/GenBank/DDBJ databases">
        <authorList>
            <person name="Corre E."/>
            <person name="Pelletier E."/>
            <person name="Niang G."/>
            <person name="Scheremetjew M."/>
            <person name="Finn R."/>
            <person name="Kale V."/>
            <person name="Holt S."/>
            <person name="Cochrane G."/>
            <person name="Meng A."/>
            <person name="Brown T."/>
            <person name="Cohen L."/>
        </authorList>
    </citation>
    <scope>NUCLEOTIDE SEQUENCE</scope>
    <source>
        <strain evidence="2">SL-175</strain>
    </source>
</reference>
<feature type="region of interest" description="Disordered" evidence="1">
    <location>
        <begin position="44"/>
        <end position="77"/>
    </location>
</feature>
<proteinExistence type="predicted"/>
<accession>A0A7S0SKP8</accession>
<dbReference type="SUPFAM" id="SSF55961">
    <property type="entry name" value="Bet v1-like"/>
    <property type="match status" value="1"/>
</dbReference>
<evidence type="ECO:0000256" key="1">
    <source>
        <dbReference type="SAM" id="MobiDB-lite"/>
    </source>
</evidence>